<protein>
    <submittedName>
        <fullName evidence="15">Peroxidase 2</fullName>
    </submittedName>
</protein>
<evidence type="ECO:0000256" key="5">
    <source>
        <dbReference type="ARBA" id="ARBA00022617"/>
    </source>
</evidence>
<dbReference type="GO" id="GO:0042744">
    <property type="term" value="P:hydrogen peroxide catabolic process"/>
    <property type="evidence" value="ECO:0007669"/>
    <property type="project" value="UniProtKB-KW"/>
</dbReference>
<dbReference type="InterPro" id="IPR010255">
    <property type="entry name" value="Haem_peroxidase_sf"/>
</dbReference>
<evidence type="ECO:0000256" key="11">
    <source>
        <dbReference type="PIRSR" id="PIRSR600823-2"/>
    </source>
</evidence>
<dbReference type="PANTHER" id="PTHR31235">
    <property type="entry name" value="PEROXIDASE 25-RELATED"/>
    <property type="match status" value="1"/>
</dbReference>
<dbReference type="InterPro" id="IPR002016">
    <property type="entry name" value="Haem_peroxidase"/>
</dbReference>
<evidence type="ECO:0000256" key="4">
    <source>
        <dbReference type="ARBA" id="ARBA00022559"/>
    </source>
</evidence>
<dbReference type="GO" id="GO:0020037">
    <property type="term" value="F:heme binding"/>
    <property type="evidence" value="ECO:0007669"/>
    <property type="project" value="InterPro"/>
</dbReference>
<keyword evidence="10" id="KW-0376">Hydrogen peroxide</keyword>
<feature type="signal peptide" evidence="13">
    <location>
        <begin position="1"/>
        <end position="22"/>
    </location>
</feature>
<keyword evidence="13" id="KW-0732">Signal</keyword>
<feature type="chain" id="PRO_5009188607" evidence="13">
    <location>
        <begin position="23"/>
        <end position="210"/>
    </location>
</feature>
<comment type="subcellular location">
    <subcellularLocation>
        <location evidence="2">Secreted</location>
    </subcellularLocation>
</comment>
<keyword evidence="16" id="KW-1185">Reference proteome</keyword>
<dbReference type="GO" id="GO:0006979">
    <property type="term" value="P:response to oxidative stress"/>
    <property type="evidence" value="ECO:0007669"/>
    <property type="project" value="InterPro"/>
</dbReference>
<evidence type="ECO:0000256" key="3">
    <source>
        <dbReference type="ARBA" id="ARBA00006873"/>
    </source>
</evidence>
<dbReference type="Pfam" id="PF00141">
    <property type="entry name" value="peroxidase"/>
    <property type="match status" value="1"/>
</dbReference>
<comment type="cofactor">
    <cofactor evidence="12">
        <name>Ca(2+)</name>
        <dbReference type="ChEBI" id="CHEBI:29108"/>
    </cofactor>
    <text evidence="12">Binds 2 calcium ions per subunit.</text>
</comment>
<proteinExistence type="inferred from homology"/>
<dbReference type="InterPro" id="IPR000823">
    <property type="entry name" value="Peroxidase_pln"/>
</dbReference>
<evidence type="ECO:0000313" key="15">
    <source>
        <dbReference type="EMBL" id="OEL30279.1"/>
    </source>
</evidence>
<dbReference type="SUPFAM" id="SSF48113">
    <property type="entry name" value="Heme-dependent peroxidases"/>
    <property type="match status" value="1"/>
</dbReference>
<keyword evidence="4 15" id="KW-0575">Peroxidase</keyword>
<dbReference type="EMBL" id="LWDX02025952">
    <property type="protein sequence ID" value="OEL30279.1"/>
    <property type="molecule type" value="Genomic_DNA"/>
</dbReference>
<evidence type="ECO:0000256" key="12">
    <source>
        <dbReference type="PIRSR" id="PIRSR600823-3"/>
    </source>
</evidence>
<evidence type="ECO:0000313" key="16">
    <source>
        <dbReference type="Proteomes" id="UP000095767"/>
    </source>
</evidence>
<dbReference type="PROSITE" id="PS00435">
    <property type="entry name" value="PEROXIDASE_1"/>
    <property type="match status" value="1"/>
</dbReference>
<keyword evidence="5" id="KW-0349">Heme</keyword>
<feature type="binding site" evidence="12">
    <location>
        <position position="73"/>
    </location>
    <ligand>
        <name>Ca(2+)</name>
        <dbReference type="ChEBI" id="CHEBI:29108"/>
        <label>1</label>
    </ligand>
</feature>
<dbReference type="PRINTS" id="PR00461">
    <property type="entry name" value="PLPEROXIDASE"/>
</dbReference>
<keyword evidence="9 12" id="KW-0408">Iron</keyword>
<dbReference type="InterPro" id="IPR019793">
    <property type="entry name" value="Peroxidases_heam-ligand_BS"/>
</dbReference>
<accession>A0A1E5VYR8</accession>
<evidence type="ECO:0000256" key="6">
    <source>
        <dbReference type="ARBA" id="ARBA00022723"/>
    </source>
</evidence>
<evidence type="ECO:0000256" key="13">
    <source>
        <dbReference type="SAM" id="SignalP"/>
    </source>
</evidence>
<comment type="similarity">
    <text evidence="3">Belongs to the peroxidase family. Ascorbate peroxidase subfamily.</text>
</comment>
<comment type="cofactor">
    <cofactor evidence="12">
        <name>heme b</name>
        <dbReference type="ChEBI" id="CHEBI:60344"/>
    </cofactor>
    <text evidence="12">Binds 1 heme b (iron(II)-protoporphyrin IX) group per subunit.</text>
</comment>
<dbReference type="Gene3D" id="1.10.520.10">
    <property type="match status" value="1"/>
</dbReference>
<organism evidence="15 16">
    <name type="scientific">Dichanthelium oligosanthes</name>
    <dbReference type="NCBI Taxonomy" id="888268"/>
    <lineage>
        <taxon>Eukaryota</taxon>
        <taxon>Viridiplantae</taxon>
        <taxon>Streptophyta</taxon>
        <taxon>Embryophyta</taxon>
        <taxon>Tracheophyta</taxon>
        <taxon>Spermatophyta</taxon>
        <taxon>Magnoliopsida</taxon>
        <taxon>Liliopsida</taxon>
        <taxon>Poales</taxon>
        <taxon>Poaceae</taxon>
        <taxon>PACMAD clade</taxon>
        <taxon>Panicoideae</taxon>
        <taxon>Panicodae</taxon>
        <taxon>Paniceae</taxon>
        <taxon>Dichantheliinae</taxon>
        <taxon>Dichanthelium</taxon>
    </lineage>
</organism>
<evidence type="ECO:0000259" key="14">
    <source>
        <dbReference type="PROSITE" id="PS50873"/>
    </source>
</evidence>
<dbReference type="PROSITE" id="PS50873">
    <property type="entry name" value="PEROXIDASE_4"/>
    <property type="match status" value="1"/>
</dbReference>
<dbReference type="OrthoDB" id="2113341at2759"/>
<gene>
    <name evidence="15" type="ORF">BAE44_0008701</name>
</gene>
<dbReference type="GO" id="GO:0140825">
    <property type="term" value="F:lactoperoxidase activity"/>
    <property type="evidence" value="ECO:0007669"/>
    <property type="project" value="UniProtKB-EC"/>
</dbReference>
<reference evidence="15 16" key="1">
    <citation type="submission" date="2016-09" db="EMBL/GenBank/DDBJ databases">
        <title>The draft genome of Dichanthelium oligosanthes: A C3 panicoid grass species.</title>
        <authorList>
            <person name="Studer A.J."/>
            <person name="Schnable J.C."/>
            <person name="Brutnell T.P."/>
        </authorList>
    </citation>
    <scope>NUCLEOTIDE SEQUENCE [LARGE SCALE GENOMIC DNA]</scope>
    <source>
        <strain evidence="16">cv. Kellogg 1175</strain>
        <tissue evidence="15">Leaf</tissue>
    </source>
</reference>
<sequence length="210" mass="22129">MAMVTSACQALLLMALAAAVLSTASGTLQYYFYSSSLPKAEEAVRNAAMKIISPPLALLSVIKPRDVVFQVCDASILLDQSNSNPQPEQLAIPLRGYDVVNTIKAAVEAVCPGVVSCADILAFAARDSAMISGGFTFAMPGGRRDGLVADLSNIPMSIPSPSMQVQDLISSSGAKGLSVDDLDALSGAHSFGQTHWSFVTLRLYPTWTRS</sequence>
<dbReference type="AlphaFoldDB" id="A0A1E5VYR8"/>
<dbReference type="Proteomes" id="UP000095767">
    <property type="component" value="Unassembled WGS sequence"/>
</dbReference>
<feature type="binding site" evidence="11">
    <location>
        <position position="159"/>
    </location>
    <ligand>
        <name>substrate</name>
    </ligand>
</feature>
<keyword evidence="8" id="KW-0560">Oxidoreductase</keyword>
<evidence type="ECO:0000256" key="1">
    <source>
        <dbReference type="ARBA" id="ARBA00000189"/>
    </source>
</evidence>
<evidence type="ECO:0000256" key="8">
    <source>
        <dbReference type="ARBA" id="ARBA00023002"/>
    </source>
</evidence>
<keyword evidence="6 12" id="KW-0479">Metal-binding</keyword>
<feature type="binding site" description="axial binding residue" evidence="12">
    <location>
        <position position="189"/>
    </location>
    <ligand>
        <name>heme b</name>
        <dbReference type="ChEBI" id="CHEBI:60344"/>
    </ligand>
    <ligandPart>
        <name>Fe</name>
        <dbReference type="ChEBI" id="CHEBI:18248"/>
    </ligandPart>
</feature>
<feature type="binding site" evidence="12">
    <location>
        <position position="88"/>
    </location>
    <ligand>
        <name>Ca(2+)</name>
        <dbReference type="ChEBI" id="CHEBI:29108"/>
        <label>1</label>
    </ligand>
</feature>
<keyword evidence="7 12" id="KW-0106">Calcium</keyword>
<comment type="catalytic activity">
    <reaction evidence="1">
        <text>2 a phenolic donor + H2O2 = 2 a phenolic radical donor + 2 H2O</text>
        <dbReference type="Rhea" id="RHEA:56136"/>
        <dbReference type="ChEBI" id="CHEBI:15377"/>
        <dbReference type="ChEBI" id="CHEBI:16240"/>
        <dbReference type="ChEBI" id="CHEBI:139520"/>
        <dbReference type="ChEBI" id="CHEBI:139521"/>
        <dbReference type="EC" id="1.11.1.7"/>
    </reaction>
</comment>
<evidence type="ECO:0000256" key="2">
    <source>
        <dbReference type="ARBA" id="ARBA00004613"/>
    </source>
</evidence>
<feature type="binding site" evidence="12">
    <location>
        <position position="75"/>
    </location>
    <ligand>
        <name>Ca(2+)</name>
        <dbReference type="ChEBI" id="CHEBI:29108"/>
        <label>1</label>
    </ligand>
</feature>
<dbReference type="GO" id="GO:0046872">
    <property type="term" value="F:metal ion binding"/>
    <property type="evidence" value="ECO:0007669"/>
    <property type="project" value="UniProtKB-KW"/>
</dbReference>
<feature type="domain" description="Plant heme peroxidase family profile" evidence="14">
    <location>
        <begin position="27"/>
        <end position="210"/>
    </location>
</feature>
<name>A0A1E5VYR8_9POAL</name>
<evidence type="ECO:0000256" key="9">
    <source>
        <dbReference type="ARBA" id="ARBA00023004"/>
    </source>
</evidence>
<comment type="caution">
    <text evidence="15">The sequence shown here is derived from an EMBL/GenBank/DDBJ whole genome shotgun (WGS) entry which is preliminary data.</text>
</comment>
<dbReference type="GO" id="GO:0005576">
    <property type="term" value="C:extracellular region"/>
    <property type="evidence" value="ECO:0007669"/>
    <property type="project" value="UniProtKB-SubCell"/>
</dbReference>
<feature type="binding site" evidence="12">
    <location>
        <position position="66"/>
    </location>
    <ligand>
        <name>Ca(2+)</name>
        <dbReference type="ChEBI" id="CHEBI:29108"/>
        <label>1</label>
    </ligand>
</feature>
<evidence type="ECO:0000256" key="7">
    <source>
        <dbReference type="ARBA" id="ARBA00022837"/>
    </source>
</evidence>
<dbReference type="STRING" id="888268.A0A1E5VYR8"/>
<dbReference type="Gene3D" id="1.10.420.10">
    <property type="entry name" value="Peroxidase, domain 2"/>
    <property type="match status" value="1"/>
</dbReference>
<evidence type="ECO:0000256" key="10">
    <source>
        <dbReference type="ARBA" id="ARBA00023324"/>
    </source>
</evidence>
<dbReference type="PRINTS" id="PR00458">
    <property type="entry name" value="PEROXIDASE"/>
</dbReference>